<evidence type="ECO:0000256" key="1">
    <source>
        <dbReference type="SAM" id="MobiDB-lite"/>
    </source>
</evidence>
<evidence type="ECO:0000313" key="4">
    <source>
        <dbReference type="Proteomes" id="UP000752171"/>
    </source>
</evidence>
<feature type="compositionally biased region" description="Acidic residues" evidence="1">
    <location>
        <begin position="77"/>
        <end position="101"/>
    </location>
</feature>
<dbReference type="EMBL" id="JAICCE010000008">
    <property type="protein sequence ID" value="KAG9274197.1"/>
    <property type="molecule type" value="Genomic_DNA"/>
</dbReference>
<sequence length="211" mass="24011">MTNNDEGDNTGLVLGLLFFWILLILVLVYLYKRLNQESNNQYTIHRLVYTQGGLRDRAVQGVQLVTSFVDRIRPQNSDEEAEIGGDGDTDNREDEEEEDGGDKDGEGACHREAKQDDQDDEDEEEDKDDSSDDYSSVDLKERVMRNNGAEDKKTEEKQEESSKAEEKVEEPKQQEEVKDEERVGLLVNIKPFSGSAIWSEEKTEESNVTAL</sequence>
<feature type="region of interest" description="Disordered" evidence="1">
    <location>
        <begin position="73"/>
        <end position="181"/>
    </location>
</feature>
<protein>
    <submittedName>
        <fullName evidence="3">High mobility group nucleosome-binding domain-containing protein 5-like</fullName>
    </submittedName>
</protein>
<keyword evidence="2" id="KW-0472">Membrane</keyword>
<feature type="compositionally biased region" description="Acidic residues" evidence="1">
    <location>
        <begin position="117"/>
        <end position="132"/>
    </location>
</feature>
<feature type="transmembrane region" description="Helical" evidence="2">
    <location>
        <begin position="12"/>
        <end position="31"/>
    </location>
</feature>
<reference evidence="3 4" key="1">
    <citation type="submission" date="2021-07" db="EMBL/GenBank/DDBJ databases">
        <authorList>
            <person name="Imarazene B."/>
            <person name="Zahm M."/>
            <person name="Klopp C."/>
            <person name="Cabau C."/>
            <person name="Beille S."/>
            <person name="Jouanno E."/>
            <person name="Castinel A."/>
            <person name="Lluch J."/>
            <person name="Gil L."/>
            <person name="Kuchtly C."/>
            <person name="Lopez Roques C."/>
            <person name="Donnadieu C."/>
            <person name="Parrinello H."/>
            <person name="Journot L."/>
            <person name="Du K."/>
            <person name="Schartl M."/>
            <person name="Retaux S."/>
            <person name="Guiguen Y."/>
        </authorList>
    </citation>
    <scope>NUCLEOTIDE SEQUENCE [LARGE SCALE GENOMIC DNA]</scope>
    <source>
        <strain evidence="3">Pach_M1</strain>
        <tissue evidence="3">Testis</tissue>
    </source>
</reference>
<name>A0A8T2LTU6_ASTMX</name>
<accession>A0A8T2LTU6</accession>
<dbReference type="AlphaFoldDB" id="A0A8T2LTU6"/>
<keyword evidence="2" id="KW-1133">Transmembrane helix</keyword>
<feature type="compositionally biased region" description="Basic and acidic residues" evidence="1">
    <location>
        <begin position="138"/>
        <end position="181"/>
    </location>
</feature>
<comment type="caution">
    <text evidence="3">The sequence shown here is derived from an EMBL/GenBank/DDBJ whole genome shotgun (WGS) entry which is preliminary data.</text>
</comment>
<dbReference type="Proteomes" id="UP000752171">
    <property type="component" value="Unassembled WGS sequence"/>
</dbReference>
<evidence type="ECO:0000256" key="2">
    <source>
        <dbReference type="SAM" id="Phobius"/>
    </source>
</evidence>
<proteinExistence type="predicted"/>
<organism evidence="3 4">
    <name type="scientific">Astyanax mexicanus</name>
    <name type="common">Blind cave fish</name>
    <name type="synonym">Astyanax fasciatus mexicanus</name>
    <dbReference type="NCBI Taxonomy" id="7994"/>
    <lineage>
        <taxon>Eukaryota</taxon>
        <taxon>Metazoa</taxon>
        <taxon>Chordata</taxon>
        <taxon>Craniata</taxon>
        <taxon>Vertebrata</taxon>
        <taxon>Euteleostomi</taxon>
        <taxon>Actinopterygii</taxon>
        <taxon>Neopterygii</taxon>
        <taxon>Teleostei</taxon>
        <taxon>Ostariophysi</taxon>
        <taxon>Characiformes</taxon>
        <taxon>Characoidei</taxon>
        <taxon>Acestrorhamphidae</taxon>
        <taxon>Acestrorhamphinae</taxon>
        <taxon>Astyanax</taxon>
    </lineage>
</organism>
<gene>
    <name evidence="3" type="ORF">AMEX_G11095</name>
</gene>
<feature type="compositionally biased region" description="Basic and acidic residues" evidence="1">
    <location>
        <begin position="102"/>
        <end position="116"/>
    </location>
</feature>
<evidence type="ECO:0000313" key="3">
    <source>
        <dbReference type="EMBL" id="KAG9274197.1"/>
    </source>
</evidence>
<keyword evidence="2" id="KW-0812">Transmembrane</keyword>